<dbReference type="InterPro" id="IPR001304">
    <property type="entry name" value="C-type_lectin-like"/>
</dbReference>
<keyword evidence="3" id="KW-0472">Membrane</keyword>
<protein>
    <submittedName>
        <fullName evidence="6">C-type lectin domain family 4 member F-like</fullName>
    </submittedName>
</protein>
<dbReference type="SUPFAM" id="SSF56436">
    <property type="entry name" value="C-type lectin-like"/>
    <property type="match status" value="1"/>
</dbReference>
<dbReference type="AlphaFoldDB" id="A0A6P8GNV4"/>
<keyword evidence="5" id="KW-1185">Reference proteome</keyword>
<dbReference type="Gene3D" id="3.10.100.10">
    <property type="entry name" value="Mannose-Binding Protein A, subunit A"/>
    <property type="match status" value="1"/>
</dbReference>
<dbReference type="PROSITE" id="PS50041">
    <property type="entry name" value="C_TYPE_LECTIN_2"/>
    <property type="match status" value="1"/>
</dbReference>
<sequence>MSEDKIYSNLMPTDTPEDSTTATQTDEVTYSDIDFIKTGHSHQKQTDSDGDGVYSLVNLPKNVPGNELDPQPPSDSSNILTPAKPDPANSSPLQHPEKESRPGISQRCTVLFLSVCVLLLAIAVTMVALYAVKVEQCSGVKEQVDLLRVEHANVTMLLREKYDNATAMTRTLEAKLTETEKMLLEQKNRNDDLTKLKNELQGVKCADDWEYFNGAFYHFSTDEKTWTESRDACVTIGGHLVIITSQQEMEFLKTKANHWIGLNDAQEEDKWRWVDSTPLTDPKFWGNGQPDNAGDEDCARIDINQKWNDAPCQNAFKRICESRSCRT</sequence>
<dbReference type="CDD" id="cd03590">
    <property type="entry name" value="CLECT_DC-SIGN_like"/>
    <property type="match status" value="1"/>
</dbReference>
<evidence type="ECO:0000256" key="2">
    <source>
        <dbReference type="SAM" id="MobiDB-lite"/>
    </source>
</evidence>
<reference evidence="6" key="1">
    <citation type="submission" date="2025-08" db="UniProtKB">
        <authorList>
            <consortium name="RefSeq"/>
        </authorList>
    </citation>
    <scope>IDENTIFICATION</scope>
</reference>
<dbReference type="PANTHER" id="PTHR22803">
    <property type="entry name" value="MANNOSE, PHOSPHOLIPASE, LECTIN RECEPTOR RELATED"/>
    <property type="match status" value="1"/>
</dbReference>
<feature type="transmembrane region" description="Helical" evidence="3">
    <location>
        <begin position="110"/>
        <end position="132"/>
    </location>
</feature>
<dbReference type="SMART" id="SM00034">
    <property type="entry name" value="CLECT"/>
    <property type="match status" value="1"/>
</dbReference>
<dbReference type="InterPro" id="IPR016187">
    <property type="entry name" value="CTDL_fold"/>
</dbReference>
<organism evidence="5 6">
    <name type="scientific">Clupea harengus</name>
    <name type="common">Atlantic herring</name>
    <dbReference type="NCBI Taxonomy" id="7950"/>
    <lineage>
        <taxon>Eukaryota</taxon>
        <taxon>Metazoa</taxon>
        <taxon>Chordata</taxon>
        <taxon>Craniata</taxon>
        <taxon>Vertebrata</taxon>
        <taxon>Euteleostomi</taxon>
        <taxon>Actinopterygii</taxon>
        <taxon>Neopterygii</taxon>
        <taxon>Teleostei</taxon>
        <taxon>Clupei</taxon>
        <taxon>Clupeiformes</taxon>
        <taxon>Clupeoidei</taxon>
        <taxon>Clupeidae</taxon>
        <taxon>Clupea</taxon>
    </lineage>
</organism>
<dbReference type="InterPro" id="IPR033989">
    <property type="entry name" value="CD209-like_CTLD"/>
</dbReference>
<evidence type="ECO:0000256" key="3">
    <source>
        <dbReference type="SAM" id="Phobius"/>
    </source>
</evidence>
<proteinExistence type="predicted"/>
<evidence type="ECO:0000313" key="6">
    <source>
        <dbReference type="RefSeq" id="XP_031440428.1"/>
    </source>
</evidence>
<dbReference type="Proteomes" id="UP000515152">
    <property type="component" value="Chromosome 18"/>
</dbReference>
<evidence type="ECO:0000259" key="4">
    <source>
        <dbReference type="PROSITE" id="PS50041"/>
    </source>
</evidence>
<accession>A0A6P8GNV4</accession>
<dbReference type="Pfam" id="PF00059">
    <property type="entry name" value="Lectin_C"/>
    <property type="match status" value="1"/>
</dbReference>
<keyword evidence="3" id="KW-0812">Transmembrane</keyword>
<dbReference type="OrthoDB" id="2142683at2759"/>
<dbReference type="InterPro" id="IPR016186">
    <property type="entry name" value="C-type_lectin-like/link_sf"/>
</dbReference>
<gene>
    <name evidence="6" type="primary">LOC116224548</name>
</gene>
<keyword evidence="3" id="KW-1133">Transmembrane helix</keyword>
<feature type="region of interest" description="Disordered" evidence="2">
    <location>
        <begin position="39"/>
        <end position="101"/>
    </location>
</feature>
<evidence type="ECO:0000313" key="5">
    <source>
        <dbReference type="Proteomes" id="UP000515152"/>
    </source>
</evidence>
<dbReference type="GeneID" id="116224548"/>
<dbReference type="RefSeq" id="XP_031440428.1">
    <property type="nucleotide sequence ID" value="XM_031584568.1"/>
</dbReference>
<dbReference type="InterPro" id="IPR050111">
    <property type="entry name" value="C-type_lectin/snaclec_domain"/>
</dbReference>
<dbReference type="GO" id="GO:0030246">
    <property type="term" value="F:carbohydrate binding"/>
    <property type="evidence" value="ECO:0007669"/>
    <property type="project" value="UniProtKB-KW"/>
</dbReference>
<feature type="region of interest" description="Disordered" evidence="2">
    <location>
        <begin position="1"/>
        <end position="27"/>
    </location>
</feature>
<feature type="domain" description="C-type lectin" evidence="4">
    <location>
        <begin position="212"/>
        <end position="321"/>
    </location>
</feature>
<evidence type="ECO:0000256" key="1">
    <source>
        <dbReference type="ARBA" id="ARBA00022734"/>
    </source>
</evidence>
<keyword evidence="1" id="KW-0430">Lectin</keyword>
<name>A0A6P8GNV4_CLUHA</name>
<dbReference type="KEGG" id="char:116224548"/>
<feature type="compositionally biased region" description="Polar residues" evidence="2">
    <location>
        <begin position="18"/>
        <end position="27"/>
    </location>
</feature>